<evidence type="ECO:0000313" key="1">
    <source>
        <dbReference type="EMBL" id="PSL24534.1"/>
    </source>
</evidence>
<dbReference type="AlphaFoldDB" id="A0A2P8FS29"/>
<dbReference type="RefSeq" id="WP_106605087.1">
    <property type="nucleotide sequence ID" value="NZ_PYGK01000015.1"/>
</dbReference>
<reference evidence="1 2" key="1">
    <citation type="submission" date="2018-03" db="EMBL/GenBank/DDBJ databases">
        <title>Genomic Encyclopedia of Archaeal and Bacterial Type Strains, Phase II (KMG-II): from individual species to whole genera.</title>
        <authorList>
            <person name="Goeker M."/>
        </authorList>
    </citation>
    <scope>NUCLEOTIDE SEQUENCE [LARGE SCALE GENOMIC DNA]</scope>
    <source>
        <strain evidence="1 2">DSM 18107</strain>
    </source>
</reference>
<gene>
    <name evidence="1" type="ORF">CLV42_115121</name>
</gene>
<dbReference type="EMBL" id="PYGK01000015">
    <property type="protein sequence ID" value="PSL24534.1"/>
    <property type="molecule type" value="Genomic_DNA"/>
</dbReference>
<evidence type="ECO:0000313" key="2">
    <source>
        <dbReference type="Proteomes" id="UP000240978"/>
    </source>
</evidence>
<keyword evidence="2" id="KW-1185">Reference proteome</keyword>
<sequence length="185" mass="20752">MEKALVKLSFRQIIDMHARTSFEKDVFQESYNEFLLQVQAYNREQQFTTWEQVRAANPKAGSLNYKVGFSIGLFVKGLQQQIPGLSDNLGNPVAFEAHRFEIMSADITNKAAHKVSIVYTTGTLTLFGALGEYMLLAAGDQLNNPDQQEVQTFMLKLQPLLSVSACVLQGLPQRPRGFATPCYKQ</sequence>
<dbReference type="OrthoDB" id="793934at2"/>
<protein>
    <submittedName>
        <fullName evidence="1">Uncharacterized protein</fullName>
    </submittedName>
</protein>
<dbReference type="Proteomes" id="UP000240978">
    <property type="component" value="Unassembled WGS sequence"/>
</dbReference>
<proteinExistence type="predicted"/>
<comment type="caution">
    <text evidence="1">The sequence shown here is derived from an EMBL/GenBank/DDBJ whole genome shotgun (WGS) entry which is preliminary data.</text>
</comment>
<organism evidence="1 2">
    <name type="scientific">Chitinophaga ginsengisoli</name>
    <dbReference type="NCBI Taxonomy" id="363837"/>
    <lineage>
        <taxon>Bacteria</taxon>
        <taxon>Pseudomonadati</taxon>
        <taxon>Bacteroidota</taxon>
        <taxon>Chitinophagia</taxon>
        <taxon>Chitinophagales</taxon>
        <taxon>Chitinophagaceae</taxon>
        <taxon>Chitinophaga</taxon>
    </lineage>
</organism>
<accession>A0A2P8FS29</accession>
<name>A0A2P8FS29_9BACT</name>